<sequence length="75" mass="8126">MHSDAGACGTIITTIVRRSASACRSGRSASGLEYGGTPQICDAERPPRHFHWGIRNDQSHLKTVQWCSPTACGRN</sequence>
<proteinExistence type="predicted"/>
<dbReference type="AlphaFoldDB" id="A0AAN4Q193"/>
<dbReference type="EMBL" id="BGKA01000036">
    <property type="protein sequence ID" value="GBH15176.1"/>
    <property type="molecule type" value="Genomic_DNA"/>
</dbReference>
<protein>
    <submittedName>
        <fullName evidence="1">Uncharacterized protein</fullName>
    </submittedName>
</protein>
<gene>
    <name evidence="1" type="ORF">KPSA3_01097</name>
</gene>
<accession>A0AAN4Q193</accession>
<comment type="caution">
    <text evidence="1">The sequence shown here is derived from an EMBL/GenBank/DDBJ whole genome shotgun (WGS) entry which is preliminary data.</text>
</comment>
<evidence type="ECO:0000313" key="1">
    <source>
        <dbReference type="EMBL" id="GBH15176.1"/>
    </source>
</evidence>
<reference evidence="1 2" key="1">
    <citation type="submission" date="2018-04" db="EMBL/GenBank/DDBJ databases">
        <title>Draft genome sequence of Pseudomonas syringae pv. actinidiae biovar 3 strains isolated from kiwifruit in Kagawa prefecture.</title>
        <authorList>
            <person name="Tabuchi M."/>
            <person name="Saito M."/>
            <person name="Fujiwara S."/>
            <person name="Sasa N."/>
            <person name="Akimitsu K."/>
            <person name="Gomi K."/>
            <person name="Konishi-Sugita S."/>
            <person name="Hamano K."/>
            <person name="Kataoka I."/>
        </authorList>
    </citation>
    <scope>NUCLEOTIDE SEQUENCE [LARGE SCALE GENOMIC DNA]</scope>
    <source>
        <strain evidence="1 2">MAFF212211</strain>
    </source>
</reference>
<evidence type="ECO:0000313" key="2">
    <source>
        <dbReference type="Proteomes" id="UP000248291"/>
    </source>
</evidence>
<organism evidence="1 2">
    <name type="scientific">Pseudomonas syringae pv. actinidiae</name>
    <dbReference type="NCBI Taxonomy" id="103796"/>
    <lineage>
        <taxon>Bacteria</taxon>
        <taxon>Pseudomonadati</taxon>
        <taxon>Pseudomonadota</taxon>
        <taxon>Gammaproteobacteria</taxon>
        <taxon>Pseudomonadales</taxon>
        <taxon>Pseudomonadaceae</taxon>
        <taxon>Pseudomonas</taxon>
        <taxon>Pseudomonas syringae</taxon>
    </lineage>
</organism>
<name>A0AAN4Q193_PSESF</name>
<dbReference type="Proteomes" id="UP000248291">
    <property type="component" value="Unassembled WGS sequence"/>
</dbReference>